<evidence type="ECO:0000256" key="7">
    <source>
        <dbReference type="ARBA" id="ARBA00023136"/>
    </source>
</evidence>
<dbReference type="PROSITE" id="PS51013">
    <property type="entry name" value="PANNEXIN"/>
    <property type="match status" value="1"/>
</dbReference>
<dbReference type="PRINTS" id="PR01262">
    <property type="entry name" value="INNEXIN"/>
</dbReference>
<evidence type="ECO:0000256" key="2">
    <source>
        <dbReference type="ARBA" id="ARBA00022448"/>
    </source>
</evidence>
<proteinExistence type="inferred from homology"/>
<feature type="transmembrane region" description="Helical" evidence="9">
    <location>
        <begin position="636"/>
        <end position="660"/>
    </location>
</feature>
<dbReference type="AlphaFoldDB" id="A0AAE0RPC1"/>
<name>A0AAE0RPC1_9BIVA</name>
<dbReference type="SUPFAM" id="SSF51445">
    <property type="entry name" value="(Trans)glycosidases"/>
    <property type="match status" value="1"/>
</dbReference>
<evidence type="ECO:0000256" key="6">
    <source>
        <dbReference type="ARBA" id="ARBA00023065"/>
    </source>
</evidence>
<comment type="similarity">
    <text evidence="9">Belongs to the pannexin family.</text>
</comment>
<dbReference type="InterPro" id="IPR017853">
    <property type="entry name" value="GH"/>
</dbReference>
<dbReference type="GO" id="GO:0005886">
    <property type="term" value="C:plasma membrane"/>
    <property type="evidence" value="ECO:0007669"/>
    <property type="project" value="UniProtKB-SubCell"/>
</dbReference>
<comment type="subcellular location">
    <subcellularLocation>
        <location evidence="1 9">Cell membrane</location>
        <topology evidence="1 9">Multi-pass membrane protein</topology>
    </subcellularLocation>
</comment>
<reference evidence="10" key="1">
    <citation type="journal article" date="2021" name="Genome Biol. Evol.">
        <title>A High-Quality Reference Genome for a Parasitic Bivalve with Doubly Uniparental Inheritance (Bivalvia: Unionida).</title>
        <authorList>
            <person name="Smith C.H."/>
        </authorList>
    </citation>
    <scope>NUCLEOTIDE SEQUENCE</scope>
    <source>
        <strain evidence="10">CHS0354</strain>
    </source>
</reference>
<feature type="transmembrane region" description="Helical" evidence="9">
    <location>
        <begin position="544"/>
        <end position="566"/>
    </location>
</feature>
<evidence type="ECO:0000256" key="4">
    <source>
        <dbReference type="ARBA" id="ARBA00022692"/>
    </source>
</evidence>
<keyword evidence="11" id="KW-1185">Reference proteome</keyword>
<keyword evidence="4 9" id="KW-0812">Transmembrane</keyword>
<dbReference type="PANTHER" id="PTHR11893">
    <property type="entry name" value="INNEXIN"/>
    <property type="match status" value="1"/>
</dbReference>
<keyword evidence="8 9" id="KW-0407">Ion channel</keyword>
<comment type="function">
    <text evidence="9">Structural component of the gap junctions.</text>
</comment>
<keyword evidence="6 9" id="KW-0406">Ion transport</keyword>
<evidence type="ECO:0000256" key="1">
    <source>
        <dbReference type="ARBA" id="ARBA00004651"/>
    </source>
</evidence>
<evidence type="ECO:0000313" key="10">
    <source>
        <dbReference type="EMBL" id="KAK3577181.1"/>
    </source>
</evidence>
<protein>
    <recommendedName>
        <fullName evidence="9">Innexin</fullName>
    </recommendedName>
</protein>
<dbReference type="GO" id="GO:0005921">
    <property type="term" value="C:gap junction"/>
    <property type="evidence" value="ECO:0007669"/>
    <property type="project" value="UniProtKB-UniRule"/>
</dbReference>
<dbReference type="Proteomes" id="UP001195483">
    <property type="component" value="Unassembled WGS sequence"/>
</dbReference>
<evidence type="ECO:0000256" key="3">
    <source>
        <dbReference type="ARBA" id="ARBA00022475"/>
    </source>
</evidence>
<keyword evidence="7 9" id="KW-0472">Membrane</keyword>
<evidence type="ECO:0000256" key="9">
    <source>
        <dbReference type="RuleBase" id="RU010713"/>
    </source>
</evidence>
<comment type="caution">
    <text evidence="10">The sequence shown here is derived from an EMBL/GenBank/DDBJ whole genome shotgun (WGS) entry which is preliminary data.</text>
</comment>
<keyword evidence="3" id="KW-1003">Cell membrane</keyword>
<reference evidence="10" key="2">
    <citation type="journal article" date="2021" name="Genome Biol. Evol.">
        <title>Developing a high-quality reference genome for a parasitic bivalve with doubly uniparental inheritance (Bivalvia: Unionida).</title>
        <authorList>
            <person name="Smith C.H."/>
        </authorList>
    </citation>
    <scope>NUCLEOTIDE SEQUENCE</scope>
    <source>
        <strain evidence="10">CHS0354</strain>
        <tissue evidence="10">Mantle</tissue>
    </source>
</reference>
<dbReference type="InterPro" id="IPR000990">
    <property type="entry name" value="Innexin"/>
</dbReference>
<accession>A0AAE0RPC1</accession>
<sequence length="750" mass="86526">MYFKDKNGQRIFLSGANMAWYRYCDDFGNNGYTHGETQFRSFLHDVSSHGGNSVRVWVHCEGIHSPHFDSHGMVASLQASGNAIDDMKKFLDLANYNKILVFFVLWNGAQPATNGLAGLILDGNKLNSYIGHLKQMVTSLKSHPALGGWEIMNEPQGIQTPYLEDHSGQHDCHNTKTMGGGWALKGPFNSNQYQKTIPMKQLQAFISKQAAAIHAADPAAQITASSDEYHVTDAFGKNYFSDLCLSDVGGGKLTFYQVHSYASPSTFDKNSPILTNSAHYNLEKPLVVGEFSQACSQGKSAQEMFQHVYNSGFAGAWSWQWYRNQECNGPWDQQCCEKDWNNCGDMFGPILGRVSFAQLTGSTDDDWVDRINHLWTVSLLVIFALVVSSSQFVGDPIHCWCPAEFTKAYIDYAKSYCWISNTYFIPMDDQIPKDIKTREDHELSYYQWIPLILLLMALFFKIPNIIWRMLNVSSGIHLERINQLTDSAQLGTPENRDETVRHIARYIDRWLRTNREYHRNFVVKIKQRLSNVFIFCMGKREGHFLIGLYLFIKVIYCIVCIGQFFLLDVFLSNNYGTYGFEVLKSLSQNLELKESPRFPRVTLCDFEIRQMNNILRWTVQCVLPINLFNEKIFTFLWFWLFVVTILTFLNLFSWWYYVLFQRNKHQFVKKHLILSEELKSGFEKKLARKFAAEYLRDDGIFVLRMIGKNSTTVILVDIIKELWRLYRDDPPGRRTNGVLETVSLRKESDI</sequence>
<dbReference type="EMBL" id="JAEAOA010002192">
    <property type="protein sequence ID" value="KAK3577181.1"/>
    <property type="molecule type" value="Genomic_DNA"/>
</dbReference>
<organism evidence="10 11">
    <name type="scientific">Potamilus streckersoni</name>
    <dbReference type="NCBI Taxonomy" id="2493646"/>
    <lineage>
        <taxon>Eukaryota</taxon>
        <taxon>Metazoa</taxon>
        <taxon>Spiralia</taxon>
        <taxon>Lophotrochozoa</taxon>
        <taxon>Mollusca</taxon>
        <taxon>Bivalvia</taxon>
        <taxon>Autobranchia</taxon>
        <taxon>Heteroconchia</taxon>
        <taxon>Palaeoheterodonta</taxon>
        <taxon>Unionida</taxon>
        <taxon>Unionoidea</taxon>
        <taxon>Unionidae</taxon>
        <taxon>Ambleminae</taxon>
        <taxon>Lampsilini</taxon>
        <taxon>Potamilus</taxon>
    </lineage>
</organism>
<dbReference type="Gene3D" id="3.20.20.80">
    <property type="entry name" value="Glycosidases"/>
    <property type="match status" value="1"/>
</dbReference>
<evidence type="ECO:0000256" key="5">
    <source>
        <dbReference type="ARBA" id="ARBA00022989"/>
    </source>
</evidence>
<dbReference type="Pfam" id="PF00876">
    <property type="entry name" value="Innexin"/>
    <property type="match status" value="1"/>
</dbReference>
<gene>
    <name evidence="9" type="primary">inx</name>
    <name evidence="10" type="ORF">CHS0354_037520</name>
</gene>
<dbReference type="PANTHER" id="PTHR11893:SF36">
    <property type="entry name" value="INNEXIN-5"/>
    <property type="match status" value="1"/>
</dbReference>
<comment type="caution">
    <text evidence="9">Lacks conserved residue(s) required for the propagation of feature annotation.</text>
</comment>
<evidence type="ECO:0000256" key="8">
    <source>
        <dbReference type="ARBA" id="ARBA00023303"/>
    </source>
</evidence>
<dbReference type="GO" id="GO:0034220">
    <property type="term" value="P:monoatomic ion transmembrane transport"/>
    <property type="evidence" value="ECO:0007669"/>
    <property type="project" value="UniProtKB-KW"/>
</dbReference>
<keyword evidence="2 9" id="KW-0813">Transport</keyword>
<evidence type="ECO:0000313" key="11">
    <source>
        <dbReference type="Proteomes" id="UP001195483"/>
    </source>
</evidence>
<feature type="transmembrane region" description="Helical" evidence="9">
    <location>
        <begin position="445"/>
        <end position="467"/>
    </location>
</feature>
<reference evidence="10" key="3">
    <citation type="submission" date="2023-05" db="EMBL/GenBank/DDBJ databases">
        <authorList>
            <person name="Smith C.H."/>
        </authorList>
    </citation>
    <scope>NUCLEOTIDE SEQUENCE</scope>
    <source>
        <strain evidence="10">CHS0354</strain>
        <tissue evidence="10">Mantle</tissue>
    </source>
</reference>
<keyword evidence="5 9" id="KW-1133">Transmembrane helix</keyword>